<dbReference type="AlphaFoldDB" id="A0A2K1QSB9"/>
<keyword evidence="1" id="KW-1133">Transmembrane helix</keyword>
<evidence type="ECO:0000313" key="2">
    <source>
        <dbReference type="EMBL" id="PNS17763.1"/>
    </source>
</evidence>
<feature type="transmembrane region" description="Helical" evidence="1">
    <location>
        <begin position="146"/>
        <end position="165"/>
    </location>
</feature>
<dbReference type="OrthoDB" id="5299849at2759"/>
<dbReference type="InParanoid" id="A0A2K1QSB9"/>
<protein>
    <recommendedName>
        <fullName evidence="4">Increased loss of mitochondrial DNA protein 1</fullName>
    </recommendedName>
</protein>
<feature type="transmembrane region" description="Helical" evidence="1">
    <location>
        <begin position="88"/>
        <end position="108"/>
    </location>
</feature>
<name>A0A2K1QSB9_9PEZI</name>
<proteinExistence type="predicted"/>
<keyword evidence="1" id="KW-0472">Membrane</keyword>
<dbReference type="Proteomes" id="UP000243797">
    <property type="component" value="Unassembled WGS sequence"/>
</dbReference>
<gene>
    <name evidence="2" type="ORF">CAC42_3158</name>
</gene>
<dbReference type="Pfam" id="PF10311">
    <property type="entry name" value="Ilm1"/>
    <property type="match status" value="1"/>
</dbReference>
<keyword evidence="1" id="KW-0812">Transmembrane</keyword>
<keyword evidence="3" id="KW-1185">Reference proteome</keyword>
<accession>A0A2K1QSB9</accession>
<dbReference type="InterPro" id="IPR018815">
    <property type="entry name" value="Incr_loss_mito_DNA_1"/>
</dbReference>
<dbReference type="FunCoup" id="A0A2K1QSB9">
    <property type="interactions" value="22"/>
</dbReference>
<reference evidence="2 3" key="1">
    <citation type="submission" date="2017-06" db="EMBL/GenBank/DDBJ databases">
        <title>Draft genome sequence of a variant of Elsinoe murrayae.</title>
        <authorList>
            <person name="Cheng Q."/>
        </authorList>
    </citation>
    <scope>NUCLEOTIDE SEQUENCE [LARGE SCALE GENOMIC DNA]</scope>
    <source>
        <strain evidence="2 3">CQ-2017a</strain>
    </source>
</reference>
<feature type="transmembrane region" description="Helical" evidence="1">
    <location>
        <begin position="58"/>
        <end position="76"/>
    </location>
</feature>
<dbReference type="PANTHER" id="PTHR28029">
    <property type="entry name" value="PROTEIN ILM1"/>
    <property type="match status" value="1"/>
</dbReference>
<comment type="caution">
    <text evidence="2">The sequence shown here is derived from an EMBL/GenBank/DDBJ whole genome shotgun (WGS) entry which is preliminary data.</text>
</comment>
<organism evidence="2 3">
    <name type="scientific">Sphaceloma murrayae</name>
    <dbReference type="NCBI Taxonomy" id="2082308"/>
    <lineage>
        <taxon>Eukaryota</taxon>
        <taxon>Fungi</taxon>
        <taxon>Dikarya</taxon>
        <taxon>Ascomycota</taxon>
        <taxon>Pezizomycotina</taxon>
        <taxon>Dothideomycetes</taxon>
        <taxon>Dothideomycetidae</taxon>
        <taxon>Myriangiales</taxon>
        <taxon>Elsinoaceae</taxon>
        <taxon>Sphaceloma</taxon>
    </lineage>
</organism>
<dbReference type="EMBL" id="NKHZ01000049">
    <property type="protein sequence ID" value="PNS17763.1"/>
    <property type="molecule type" value="Genomic_DNA"/>
</dbReference>
<evidence type="ECO:0000256" key="1">
    <source>
        <dbReference type="SAM" id="Phobius"/>
    </source>
</evidence>
<evidence type="ECO:0008006" key="4">
    <source>
        <dbReference type="Google" id="ProtNLM"/>
    </source>
</evidence>
<dbReference type="PANTHER" id="PTHR28029:SF1">
    <property type="entry name" value="PROTEIN ILM1"/>
    <property type="match status" value="1"/>
</dbReference>
<sequence length="191" mass="21376">MALISVFTLIRALSLFHIFSAYALLVAPQSFAEQNMVILLGEAMQLPSTTDFSTKSEVTAYAALLLFFLGFSDLIASSLPHITSLEYWISQVPFRLLLLFGVTSYTYLFKEDGLFGSGTGSSKVTQGGLKGLVRERATGELLRNNLVFATGFVEVSMWFWVFVLLRDERRKMAGKLAEREHARQDLADKQM</sequence>
<evidence type="ECO:0000313" key="3">
    <source>
        <dbReference type="Proteomes" id="UP000243797"/>
    </source>
</evidence>